<organism evidence="2 3">
    <name type="scientific">Roseibium algae</name>
    <dbReference type="NCBI Taxonomy" id="3123038"/>
    <lineage>
        <taxon>Bacteria</taxon>
        <taxon>Pseudomonadati</taxon>
        <taxon>Pseudomonadota</taxon>
        <taxon>Alphaproteobacteria</taxon>
        <taxon>Hyphomicrobiales</taxon>
        <taxon>Stappiaceae</taxon>
        <taxon>Roseibium</taxon>
    </lineage>
</organism>
<evidence type="ECO:0000313" key="3">
    <source>
        <dbReference type="Proteomes" id="UP001385499"/>
    </source>
</evidence>
<feature type="domain" description="HTH cro/C1-type" evidence="1">
    <location>
        <begin position="69"/>
        <end position="112"/>
    </location>
</feature>
<reference evidence="2 3" key="1">
    <citation type="submission" date="2024-02" db="EMBL/GenBank/DDBJ databases">
        <title>Roseibium algae sp. nov., isolated from marine alga (Grateloupia sp.), showing potential in myo-inositol conversion.</title>
        <authorList>
            <person name="Wang Y."/>
        </authorList>
    </citation>
    <scope>NUCLEOTIDE SEQUENCE [LARGE SCALE GENOMIC DNA]</scope>
    <source>
        <strain evidence="2 3">H3510</strain>
    </source>
</reference>
<dbReference type="Proteomes" id="UP001385499">
    <property type="component" value="Unassembled WGS sequence"/>
</dbReference>
<dbReference type="RefSeq" id="WP_340274226.1">
    <property type="nucleotide sequence ID" value="NZ_JBAKIA010000005.1"/>
</dbReference>
<accession>A0ABU8TLJ6</accession>
<sequence>MNLPDLCDNRPFNAKLCKISQVTGGNNCALLVKDSSARRVHNLPMMTTTANAILSKWLDEAIGKAGTNQSQLARAVGLTSQKINRMVQGSRVMTAEELIRISQFLNAPIPSLSDAPDSDDLLLANADSDKKHLVKIGSDDQDFDHAYNRAWAAALEIESTEYNGDMPFEKFIEAVRIGLKAQLHGR</sequence>
<dbReference type="InterPro" id="IPR001387">
    <property type="entry name" value="Cro/C1-type_HTH"/>
</dbReference>
<proteinExistence type="predicted"/>
<name>A0ABU8TLJ6_9HYPH</name>
<comment type="caution">
    <text evidence="2">The sequence shown here is derived from an EMBL/GenBank/DDBJ whole genome shotgun (WGS) entry which is preliminary data.</text>
</comment>
<dbReference type="InterPro" id="IPR010982">
    <property type="entry name" value="Lambda_DNA-bd_dom_sf"/>
</dbReference>
<dbReference type="SUPFAM" id="SSF47413">
    <property type="entry name" value="lambda repressor-like DNA-binding domains"/>
    <property type="match status" value="1"/>
</dbReference>
<dbReference type="CDD" id="cd00093">
    <property type="entry name" value="HTH_XRE"/>
    <property type="match status" value="1"/>
</dbReference>
<gene>
    <name evidence="2" type="ORF">V6575_10300</name>
</gene>
<keyword evidence="3" id="KW-1185">Reference proteome</keyword>
<dbReference type="Gene3D" id="1.10.260.40">
    <property type="entry name" value="lambda repressor-like DNA-binding domains"/>
    <property type="match status" value="1"/>
</dbReference>
<dbReference type="SMART" id="SM00530">
    <property type="entry name" value="HTH_XRE"/>
    <property type="match status" value="1"/>
</dbReference>
<dbReference type="PROSITE" id="PS50943">
    <property type="entry name" value="HTH_CROC1"/>
    <property type="match status" value="1"/>
</dbReference>
<evidence type="ECO:0000259" key="1">
    <source>
        <dbReference type="PROSITE" id="PS50943"/>
    </source>
</evidence>
<dbReference type="EMBL" id="JBAKIA010000005">
    <property type="protein sequence ID" value="MEJ8474480.1"/>
    <property type="molecule type" value="Genomic_DNA"/>
</dbReference>
<protein>
    <submittedName>
        <fullName evidence="2">Helix-turn-helix transcriptional regulator</fullName>
    </submittedName>
</protein>
<evidence type="ECO:0000313" key="2">
    <source>
        <dbReference type="EMBL" id="MEJ8474480.1"/>
    </source>
</evidence>
<dbReference type="Pfam" id="PF01381">
    <property type="entry name" value="HTH_3"/>
    <property type="match status" value="1"/>
</dbReference>